<proteinExistence type="predicted"/>
<protein>
    <submittedName>
        <fullName evidence="1">Uncharacterized protein</fullName>
    </submittedName>
</protein>
<dbReference type="OrthoDB" id="3121218at2759"/>
<dbReference type="EMBL" id="JAFIQS010000007">
    <property type="protein sequence ID" value="KAG5166919.1"/>
    <property type="molecule type" value="Genomic_DNA"/>
</dbReference>
<comment type="caution">
    <text evidence="1">The sequence shown here is derived from an EMBL/GenBank/DDBJ whole genome shotgun (WGS) entry which is preliminary data.</text>
</comment>
<dbReference type="AlphaFoldDB" id="A0A8H7XWR7"/>
<gene>
    <name evidence="1" type="ORF">JR316_007256</name>
</gene>
<evidence type="ECO:0000313" key="1">
    <source>
        <dbReference type="EMBL" id="KAG5166919.1"/>
    </source>
</evidence>
<name>A0A8H7XWR7_PSICU</name>
<sequence>MPTHIPIDSYTNAPYEVVPKATIHPSVELHDHAHDTTHYLLPTVFSVEKGTEFVVRYPGPGVFYFTDGEMKYEDVQNPRFHNTVKAGSVLHVDEGSVLRWHCNTDAGCKGFLAFYVPVSVKSTEEFLVTE</sequence>
<organism evidence="1">
    <name type="scientific">Psilocybe cubensis</name>
    <name type="common">Psychedelic mushroom</name>
    <name type="synonym">Stropharia cubensis</name>
    <dbReference type="NCBI Taxonomy" id="181762"/>
    <lineage>
        <taxon>Eukaryota</taxon>
        <taxon>Fungi</taxon>
        <taxon>Dikarya</taxon>
        <taxon>Basidiomycota</taxon>
        <taxon>Agaricomycotina</taxon>
        <taxon>Agaricomycetes</taxon>
        <taxon>Agaricomycetidae</taxon>
        <taxon>Agaricales</taxon>
        <taxon>Agaricineae</taxon>
        <taxon>Strophariaceae</taxon>
        <taxon>Psilocybe</taxon>
    </lineage>
</organism>
<dbReference type="Gene3D" id="2.60.120.10">
    <property type="entry name" value="Jelly Rolls"/>
    <property type="match status" value="1"/>
</dbReference>
<dbReference type="InterPro" id="IPR011051">
    <property type="entry name" value="RmlC_Cupin_sf"/>
</dbReference>
<dbReference type="SUPFAM" id="SSF51182">
    <property type="entry name" value="RmlC-like cupins"/>
    <property type="match status" value="1"/>
</dbReference>
<dbReference type="InterPro" id="IPR014710">
    <property type="entry name" value="RmlC-like_jellyroll"/>
</dbReference>
<reference evidence="1" key="1">
    <citation type="submission" date="2021-02" db="EMBL/GenBank/DDBJ databases">
        <title>Psilocybe cubensis genome.</title>
        <authorList>
            <person name="Mckernan K.J."/>
            <person name="Crawford S."/>
            <person name="Trippe A."/>
            <person name="Kane L.T."/>
            <person name="Mclaughlin S."/>
        </authorList>
    </citation>
    <scope>NUCLEOTIDE SEQUENCE [LARGE SCALE GENOMIC DNA]</scope>
    <source>
        <strain evidence="1">MGC-MH-2018</strain>
    </source>
</reference>
<accession>A0A8H7XWR7</accession>